<proteinExistence type="predicted"/>
<organism evidence="1 2">
    <name type="scientific">Eruca vesicaria subsp. sativa</name>
    <name type="common">Garden rocket</name>
    <name type="synonym">Eruca sativa</name>
    <dbReference type="NCBI Taxonomy" id="29727"/>
    <lineage>
        <taxon>Eukaryota</taxon>
        <taxon>Viridiplantae</taxon>
        <taxon>Streptophyta</taxon>
        <taxon>Embryophyta</taxon>
        <taxon>Tracheophyta</taxon>
        <taxon>Spermatophyta</taxon>
        <taxon>Magnoliopsida</taxon>
        <taxon>eudicotyledons</taxon>
        <taxon>Gunneridae</taxon>
        <taxon>Pentapetalae</taxon>
        <taxon>rosids</taxon>
        <taxon>malvids</taxon>
        <taxon>Brassicales</taxon>
        <taxon>Brassicaceae</taxon>
        <taxon>Brassiceae</taxon>
        <taxon>Eruca</taxon>
    </lineage>
</organism>
<name>A0ABC8LPX1_ERUVS</name>
<evidence type="ECO:0000313" key="1">
    <source>
        <dbReference type="EMBL" id="CAH8385850.1"/>
    </source>
</evidence>
<keyword evidence="2" id="KW-1185">Reference proteome</keyword>
<reference evidence="1 2" key="1">
    <citation type="submission" date="2022-03" db="EMBL/GenBank/DDBJ databases">
        <authorList>
            <person name="Macdonald S."/>
            <person name="Ahmed S."/>
            <person name="Newling K."/>
        </authorList>
    </citation>
    <scope>NUCLEOTIDE SEQUENCE [LARGE SCALE GENOMIC DNA]</scope>
</reference>
<accession>A0ABC8LPX1</accession>
<dbReference type="EMBL" id="CAKOAT010684042">
    <property type="protein sequence ID" value="CAH8385850.1"/>
    <property type="molecule type" value="Genomic_DNA"/>
</dbReference>
<dbReference type="Proteomes" id="UP001642260">
    <property type="component" value="Unassembled WGS sequence"/>
</dbReference>
<gene>
    <name evidence="1" type="ORF">ERUC_LOCUS38333</name>
</gene>
<sequence length="61" mass="6847">MKKQLQTLYEQNMSQLAEFGDIKGINKSLGIELQERIVMQLGLIVPVMIRTELGVLPCSSL</sequence>
<protein>
    <submittedName>
        <fullName evidence="1">Uncharacterized protein</fullName>
    </submittedName>
</protein>
<comment type="caution">
    <text evidence="1">The sequence shown here is derived from an EMBL/GenBank/DDBJ whole genome shotgun (WGS) entry which is preliminary data.</text>
</comment>
<evidence type="ECO:0000313" key="2">
    <source>
        <dbReference type="Proteomes" id="UP001642260"/>
    </source>
</evidence>
<dbReference type="AlphaFoldDB" id="A0ABC8LPX1"/>